<dbReference type="GO" id="GO:0003700">
    <property type="term" value="F:DNA-binding transcription factor activity"/>
    <property type="evidence" value="ECO:0007669"/>
    <property type="project" value="InterPro"/>
</dbReference>
<dbReference type="Proteomes" id="UP001187192">
    <property type="component" value="Unassembled WGS sequence"/>
</dbReference>
<dbReference type="InterPro" id="IPR017887">
    <property type="entry name" value="TF_TCP_subgr"/>
</dbReference>
<dbReference type="EMBL" id="BTGU01000009">
    <property type="protein sequence ID" value="GMN39174.1"/>
    <property type="molecule type" value="Genomic_DNA"/>
</dbReference>
<keyword evidence="3" id="KW-0238">DNA-binding</keyword>
<dbReference type="GO" id="GO:0005634">
    <property type="term" value="C:nucleus"/>
    <property type="evidence" value="ECO:0007669"/>
    <property type="project" value="UniProtKB-SubCell"/>
</dbReference>
<evidence type="ECO:0000256" key="3">
    <source>
        <dbReference type="ARBA" id="ARBA00023125"/>
    </source>
</evidence>
<evidence type="ECO:0000256" key="5">
    <source>
        <dbReference type="ARBA" id="ARBA00023242"/>
    </source>
</evidence>
<evidence type="ECO:0000313" key="8">
    <source>
        <dbReference type="EMBL" id="GMN39174.1"/>
    </source>
</evidence>
<protein>
    <recommendedName>
        <fullName evidence="7">TCP domain-containing protein</fullName>
    </recommendedName>
</protein>
<proteinExistence type="predicted"/>
<keyword evidence="2" id="KW-0805">Transcription regulation</keyword>
<gene>
    <name evidence="8" type="ORF">TIFTF001_008406</name>
</gene>
<dbReference type="PROSITE" id="PS51369">
    <property type="entry name" value="TCP"/>
    <property type="match status" value="1"/>
</dbReference>
<dbReference type="GO" id="GO:0043565">
    <property type="term" value="F:sequence-specific DNA binding"/>
    <property type="evidence" value="ECO:0007669"/>
    <property type="project" value="TreeGrafter"/>
</dbReference>
<comment type="caution">
    <text evidence="8">The sequence shown here is derived from an EMBL/GenBank/DDBJ whole genome shotgun (WGS) entry which is preliminary data.</text>
</comment>
<keyword evidence="5" id="KW-0539">Nucleus</keyword>
<feature type="domain" description="TCP" evidence="7">
    <location>
        <begin position="64"/>
        <end position="118"/>
    </location>
</feature>
<keyword evidence="4" id="KW-0804">Transcription</keyword>
<evidence type="ECO:0000259" key="7">
    <source>
        <dbReference type="PROSITE" id="PS51369"/>
    </source>
</evidence>
<dbReference type="PANTHER" id="PTHR31072:SF91">
    <property type="entry name" value="TRANSCRIPTION FACTOR TCP6"/>
    <property type="match status" value="1"/>
</dbReference>
<dbReference type="InterPro" id="IPR005333">
    <property type="entry name" value="Transcription_factor_TCP"/>
</dbReference>
<dbReference type="Gramene" id="FCD_00005272-RA">
    <property type="protein sequence ID" value="FCD_00005272-RA:cds"/>
    <property type="gene ID" value="FCD_00005272"/>
</dbReference>
<evidence type="ECO:0000256" key="4">
    <source>
        <dbReference type="ARBA" id="ARBA00023163"/>
    </source>
</evidence>
<name>A0AA88DH20_FICCA</name>
<reference evidence="8" key="1">
    <citation type="submission" date="2023-07" db="EMBL/GenBank/DDBJ databases">
        <title>draft genome sequence of fig (Ficus carica).</title>
        <authorList>
            <person name="Takahashi T."/>
            <person name="Nishimura K."/>
        </authorList>
    </citation>
    <scope>NUCLEOTIDE SEQUENCE</scope>
</reference>
<evidence type="ECO:0000256" key="6">
    <source>
        <dbReference type="SAM" id="MobiDB-lite"/>
    </source>
</evidence>
<keyword evidence="9" id="KW-1185">Reference proteome</keyword>
<organism evidence="8 9">
    <name type="scientific">Ficus carica</name>
    <name type="common">Common fig</name>
    <dbReference type="NCBI Taxonomy" id="3494"/>
    <lineage>
        <taxon>Eukaryota</taxon>
        <taxon>Viridiplantae</taxon>
        <taxon>Streptophyta</taxon>
        <taxon>Embryophyta</taxon>
        <taxon>Tracheophyta</taxon>
        <taxon>Spermatophyta</taxon>
        <taxon>Magnoliopsida</taxon>
        <taxon>eudicotyledons</taxon>
        <taxon>Gunneridae</taxon>
        <taxon>Pentapetalae</taxon>
        <taxon>rosids</taxon>
        <taxon>fabids</taxon>
        <taxon>Rosales</taxon>
        <taxon>Moraceae</taxon>
        <taxon>Ficeae</taxon>
        <taxon>Ficus</taxon>
    </lineage>
</organism>
<evidence type="ECO:0000313" key="9">
    <source>
        <dbReference type="Proteomes" id="UP001187192"/>
    </source>
</evidence>
<sequence>MASSEMALHHKKFSSVAASSPDGHSSDAVVPAAAASKPSAAGTTTTLQHQLAVAVPRKFASSSSRDRHTKVNGRGRRVRMPAMCAARIFQLTRELGHRSDGETIEWLLRHAEPSIVAATGSGTLPSGLVSTSSSSAAAAAASSPSISCRVQPVTGGQGLFPIMAAAAPAAPPPPSCRLDLCQPVTLEYHRNMSFTTLLLQTSTTEAEQRQQEEALREQ</sequence>
<evidence type="ECO:0000256" key="2">
    <source>
        <dbReference type="ARBA" id="ARBA00023015"/>
    </source>
</evidence>
<feature type="region of interest" description="Disordered" evidence="6">
    <location>
        <begin position="1"/>
        <end position="33"/>
    </location>
</feature>
<accession>A0AA88DH20</accession>
<comment type="subcellular location">
    <subcellularLocation>
        <location evidence="1">Nucleus</location>
    </subcellularLocation>
</comment>
<evidence type="ECO:0000256" key="1">
    <source>
        <dbReference type="ARBA" id="ARBA00004123"/>
    </source>
</evidence>
<dbReference type="Pfam" id="PF03634">
    <property type="entry name" value="TCP"/>
    <property type="match status" value="1"/>
</dbReference>
<dbReference type="AlphaFoldDB" id="A0AA88DH20"/>
<dbReference type="PANTHER" id="PTHR31072">
    <property type="entry name" value="TRANSCRIPTION FACTOR TCP4-RELATED"/>
    <property type="match status" value="1"/>
</dbReference>